<name>A0A9N9JIX4_9GLOM</name>
<sequence>ININEINLIHEIGHDFYENLDDFPTSNVNKIVTNFSTSSIKEIWETICYHATNKNYVIIFED</sequence>
<evidence type="ECO:0000313" key="2">
    <source>
        <dbReference type="Proteomes" id="UP000789396"/>
    </source>
</evidence>
<organism evidence="1 2">
    <name type="scientific">Racocetra fulgida</name>
    <dbReference type="NCBI Taxonomy" id="60492"/>
    <lineage>
        <taxon>Eukaryota</taxon>
        <taxon>Fungi</taxon>
        <taxon>Fungi incertae sedis</taxon>
        <taxon>Mucoromycota</taxon>
        <taxon>Glomeromycotina</taxon>
        <taxon>Glomeromycetes</taxon>
        <taxon>Diversisporales</taxon>
        <taxon>Gigasporaceae</taxon>
        <taxon>Racocetra</taxon>
    </lineage>
</organism>
<protein>
    <submittedName>
        <fullName evidence="1">5877_t:CDS:1</fullName>
    </submittedName>
</protein>
<reference evidence="1" key="1">
    <citation type="submission" date="2021-06" db="EMBL/GenBank/DDBJ databases">
        <authorList>
            <person name="Kallberg Y."/>
            <person name="Tangrot J."/>
            <person name="Rosling A."/>
        </authorList>
    </citation>
    <scope>NUCLEOTIDE SEQUENCE</scope>
    <source>
        <strain evidence="1">IN212</strain>
    </source>
</reference>
<dbReference type="EMBL" id="CAJVPZ010055711">
    <property type="protein sequence ID" value="CAG8784844.1"/>
    <property type="molecule type" value="Genomic_DNA"/>
</dbReference>
<dbReference type="Proteomes" id="UP000789396">
    <property type="component" value="Unassembled WGS sequence"/>
</dbReference>
<dbReference type="AlphaFoldDB" id="A0A9N9JIX4"/>
<evidence type="ECO:0000313" key="1">
    <source>
        <dbReference type="EMBL" id="CAG8784844.1"/>
    </source>
</evidence>
<gene>
    <name evidence="1" type="ORF">RFULGI_LOCUS16145</name>
</gene>
<feature type="non-terminal residue" evidence="1">
    <location>
        <position position="62"/>
    </location>
</feature>
<feature type="non-terminal residue" evidence="1">
    <location>
        <position position="1"/>
    </location>
</feature>
<comment type="caution">
    <text evidence="1">The sequence shown here is derived from an EMBL/GenBank/DDBJ whole genome shotgun (WGS) entry which is preliminary data.</text>
</comment>
<proteinExistence type="predicted"/>
<accession>A0A9N9JIX4</accession>
<keyword evidence="2" id="KW-1185">Reference proteome</keyword>